<dbReference type="EMBL" id="KK784928">
    <property type="protein sequence ID" value="KDO61093.1"/>
    <property type="molecule type" value="Genomic_DNA"/>
</dbReference>
<dbReference type="AlphaFoldDB" id="A0A067F167"/>
<dbReference type="PANTHER" id="PTHR33736:SF13">
    <property type="entry name" value="OS11G0155100 PROTEIN"/>
    <property type="match status" value="1"/>
</dbReference>
<dbReference type="InterPro" id="IPR036047">
    <property type="entry name" value="F-box-like_dom_sf"/>
</dbReference>
<sequence length="341" mass="38768">MDSPSVADTTSSSIWTVHPDIMETHVFKHLDASALASASCASSQLYALASDETLWTDISNSTWPSTNTPGIRQLISSFPKGTRSFFSDSFTNPDVSITTPSSSPVNLDCPSRLISAVDIFYQQRHVFGKVVETEPLNFDSSPFRIDVLDPKDSVPTRIPHPVDEQMMCEFGERFTLSWILIDPIRRRAMNLSSYKPVIVERRWMSTEEVHMRYAWVFCAEPGEEGSATEYVKFGISVTWEGCQSGEMHVSKVSLNLEDMYGNQLTGRESLAIIQKGLASRRGKVKGRESEGKRRYEEYMEMRRERILSEVSKQPERVDKLRVAFFLFIFASLGLLLFRRLF</sequence>
<evidence type="ECO:0000256" key="1">
    <source>
        <dbReference type="SAM" id="Phobius"/>
    </source>
</evidence>
<protein>
    <recommendedName>
        <fullName evidence="2">F-box domain-containing protein</fullName>
    </recommendedName>
</protein>
<dbReference type="KEGG" id="cit:107177519"/>
<name>A0A067F167_CITSI</name>
<dbReference type="Gene3D" id="1.20.1280.50">
    <property type="match status" value="1"/>
</dbReference>
<evidence type="ECO:0000259" key="2">
    <source>
        <dbReference type="Pfam" id="PF12937"/>
    </source>
</evidence>
<keyword evidence="4" id="KW-1185">Reference proteome</keyword>
<dbReference type="STRING" id="2711.A0A067F167"/>
<feature type="domain" description="F-box" evidence="2">
    <location>
        <begin position="25"/>
        <end position="59"/>
    </location>
</feature>
<dbReference type="Pfam" id="PF12937">
    <property type="entry name" value="F-box-like"/>
    <property type="match status" value="1"/>
</dbReference>
<dbReference type="InterPro" id="IPR001810">
    <property type="entry name" value="F-box_dom"/>
</dbReference>
<dbReference type="OrthoDB" id="671172at2759"/>
<feature type="transmembrane region" description="Helical" evidence="1">
    <location>
        <begin position="320"/>
        <end position="337"/>
    </location>
</feature>
<dbReference type="Proteomes" id="UP000027120">
    <property type="component" value="Unassembled WGS sequence"/>
</dbReference>
<keyword evidence="1" id="KW-1133">Transmembrane helix</keyword>
<gene>
    <name evidence="3" type="ORF">CISIN_1g019412mg</name>
</gene>
<dbReference type="PANTHER" id="PTHR33736">
    <property type="entry name" value="F-BOX PROTEIN-RELATED"/>
    <property type="match status" value="1"/>
</dbReference>
<dbReference type="InterPro" id="IPR045283">
    <property type="entry name" value="AT3G44326-like"/>
</dbReference>
<keyword evidence="1" id="KW-0812">Transmembrane</keyword>
<accession>A0A067F167</accession>
<evidence type="ECO:0000313" key="4">
    <source>
        <dbReference type="Proteomes" id="UP000027120"/>
    </source>
</evidence>
<keyword evidence="1" id="KW-0472">Membrane</keyword>
<proteinExistence type="predicted"/>
<dbReference type="SUPFAM" id="SSF81383">
    <property type="entry name" value="F-box domain"/>
    <property type="match status" value="1"/>
</dbReference>
<organism evidence="3 4">
    <name type="scientific">Citrus sinensis</name>
    <name type="common">Sweet orange</name>
    <name type="synonym">Citrus aurantium var. sinensis</name>
    <dbReference type="NCBI Taxonomy" id="2711"/>
    <lineage>
        <taxon>Eukaryota</taxon>
        <taxon>Viridiplantae</taxon>
        <taxon>Streptophyta</taxon>
        <taxon>Embryophyta</taxon>
        <taxon>Tracheophyta</taxon>
        <taxon>Spermatophyta</taxon>
        <taxon>Magnoliopsida</taxon>
        <taxon>eudicotyledons</taxon>
        <taxon>Gunneridae</taxon>
        <taxon>Pentapetalae</taxon>
        <taxon>rosids</taxon>
        <taxon>malvids</taxon>
        <taxon>Sapindales</taxon>
        <taxon>Rutaceae</taxon>
        <taxon>Aurantioideae</taxon>
        <taxon>Citrus</taxon>
    </lineage>
</organism>
<reference evidence="3 4" key="1">
    <citation type="submission" date="2014-04" db="EMBL/GenBank/DDBJ databases">
        <authorList>
            <consortium name="International Citrus Genome Consortium"/>
            <person name="Gmitter F."/>
            <person name="Chen C."/>
            <person name="Farmerie W."/>
            <person name="Harkins T."/>
            <person name="Desany B."/>
            <person name="Mohiuddin M."/>
            <person name="Kodira C."/>
            <person name="Borodovsky M."/>
            <person name="Lomsadze A."/>
            <person name="Burns P."/>
            <person name="Jenkins J."/>
            <person name="Prochnik S."/>
            <person name="Shu S."/>
            <person name="Chapman J."/>
            <person name="Pitluck S."/>
            <person name="Schmutz J."/>
            <person name="Rokhsar D."/>
        </authorList>
    </citation>
    <scope>NUCLEOTIDE SEQUENCE</scope>
</reference>
<evidence type="ECO:0000313" key="3">
    <source>
        <dbReference type="EMBL" id="KDO61093.1"/>
    </source>
</evidence>